<dbReference type="PANTHER" id="PTHR47115">
    <property type="entry name" value="COILED-COIL DOMAIN-CONTAINING PROTEIN 183"/>
    <property type="match status" value="1"/>
</dbReference>
<evidence type="ECO:0000256" key="2">
    <source>
        <dbReference type="SAM" id="MobiDB-lite"/>
    </source>
</evidence>
<dbReference type="AlphaFoldDB" id="A0AAN7NIQ6"/>
<accession>A0AAN7NIQ6</accession>
<comment type="caution">
    <text evidence="3">The sequence shown here is derived from an EMBL/GenBank/DDBJ whole genome shotgun (WGS) entry which is preliminary data.</text>
</comment>
<gene>
    <name evidence="3" type="ORF">QYF61_018811</name>
</gene>
<reference evidence="3 4" key="1">
    <citation type="journal article" date="2023" name="J. Hered.">
        <title>Chromosome-level genome of the wood stork (Mycteria americana) provides insight into avian chromosome evolution.</title>
        <authorList>
            <person name="Flamio R. Jr."/>
            <person name="Ramstad K.M."/>
        </authorList>
    </citation>
    <scope>NUCLEOTIDE SEQUENCE [LARGE SCALE GENOMIC DNA]</scope>
    <source>
        <strain evidence="3">JAX WOST 10</strain>
    </source>
</reference>
<evidence type="ECO:0000313" key="4">
    <source>
        <dbReference type="Proteomes" id="UP001333110"/>
    </source>
</evidence>
<feature type="coiled-coil region" evidence="1">
    <location>
        <begin position="125"/>
        <end position="169"/>
    </location>
</feature>
<organism evidence="3 4">
    <name type="scientific">Mycteria americana</name>
    <name type="common">Wood stork</name>
    <dbReference type="NCBI Taxonomy" id="33587"/>
    <lineage>
        <taxon>Eukaryota</taxon>
        <taxon>Metazoa</taxon>
        <taxon>Chordata</taxon>
        <taxon>Craniata</taxon>
        <taxon>Vertebrata</taxon>
        <taxon>Euteleostomi</taxon>
        <taxon>Archelosauria</taxon>
        <taxon>Archosauria</taxon>
        <taxon>Dinosauria</taxon>
        <taxon>Saurischia</taxon>
        <taxon>Theropoda</taxon>
        <taxon>Coelurosauria</taxon>
        <taxon>Aves</taxon>
        <taxon>Neognathae</taxon>
        <taxon>Neoaves</taxon>
        <taxon>Aequornithes</taxon>
        <taxon>Ciconiiformes</taxon>
        <taxon>Ciconiidae</taxon>
        <taxon>Mycteria</taxon>
    </lineage>
</organism>
<dbReference type="InterPro" id="IPR043247">
    <property type="entry name" value="CCDC183"/>
</dbReference>
<feature type="region of interest" description="Disordered" evidence="2">
    <location>
        <begin position="1"/>
        <end position="66"/>
    </location>
</feature>
<name>A0AAN7NIQ6_MYCAM</name>
<feature type="compositionally biased region" description="Low complexity" evidence="2">
    <location>
        <begin position="37"/>
        <end position="51"/>
    </location>
</feature>
<feature type="coiled-coil region" evidence="1">
    <location>
        <begin position="343"/>
        <end position="374"/>
    </location>
</feature>
<evidence type="ECO:0000256" key="1">
    <source>
        <dbReference type="SAM" id="Coils"/>
    </source>
</evidence>
<dbReference type="Proteomes" id="UP001333110">
    <property type="component" value="Unassembled WGS sequence"/>
</dbReference>
<dbReference type="PANTHER" id="PTHR47115:SF1">
    <property type="entry name" value="COILED-COIL DOMAIN-CONTAINING PROTEIN 183"/>
    <property type="match status" value="1"/>
</dbReference>
<keyword evidence="4" id="KW-1185">Reference proteome</keyword>
<dbReference type="EMBL" id="JAUNZN010000015">
    <property type="protein sequence ID" value="KAK4812361.1"/>
    <property type="molecule type" value="Genomic_DNA"/>
</dbReference>
<sequence>MAEQEVCGAQQLEVPRQRFRRRRELGPIRGHSPATAPPDSGAAMAAASTAGPEGRGRTASAAQGRRASLSQRVQELRSIIALQASAASSLANSHVPIQVAQEKLRAEIFDRVNTCNMLLYQMRQRSQAQHEMQRRLQQLQDAQMDDKQHQAQVQVIRQLENNIEKMLTKVHAGQKVTALYLAVRNVLRKELAHLPLHLDLLCRTAELYHRELEDMELMALDALKAADVTKEDMAEMETQFLAERELRYRSLAAQKVHIDRLWLKEASERHLRAQARYELIADFPTLHLQDPLVGAKLEATKSQMEHEALVTEKMEKAKAAVQCSRLWDIPGRLLAQQKSSVDLEQYVKECKEKKQALKEMLKELELKQAELKFSQPPNTTRCCWPRDSRANQTTTHGGGHVHHGCMDVNVVGSRMLEEDLRMNLRWEEARLEQMRAQMLRNQELLLNFENGIDNLFIRLRGITVPGQDDSVKARRVEEKLQHCEQKLQYLVQRVADLPPHRHSPDEDNEVHGGSVPAVVFGDPDGDLPDGPSQAMLPAGRMETFVKVRNFLEKTTANDPQNLKISLEDLGSRVQDPFDFADKDHGLVLTREEIKKQGLHLIESKKKSGKKK</sequence>
<evidence type="ECO:0000313" key="3">
    <source>
        <dbReference type="EMBL" id="KAK4812361.1"/>
    </source>
</evidence>
<proteinExistence type="predicted"/>
<protein>
    <submittedName>
        <fullName evidence="3">Uncharacterized protein</fullName>
    </submittedName>
</protein>
<keyword evidence="1" id="KW-0175">Coiled coil</keyword>